<dbReference type="Gene3D" id="2.30.130.40">
    <property type="entry name" value="LON domain-like"/>
    <property type="match status" value="1"/>
</dbReference>
<evidence type="ECO:0000313" key="3">
    <source>
        <dbReference type="Proteomes" id="UP001152321"/>
    </source>
</evidence>
<organism evidence="2 3">
    <name type="scientific">Bdellovibrio svalbardensis</name>
    <dbReference type="NCBI Taxonomy" id="2972972"/>
    <lineage>
        <taxon>Bacteria</taxon>
        <taxon>Pseudomonadati</taxon>
        <taxon>Bdellovibrionota</taxon>
        <taxon>Bdellovibrionia</taxon>
        <taxon>Bdellovibrionales</taxon>
        <taxon>Pseudobdellovibrionaceae</taxon>
        <taxon>Bdellovibrio</taxon>
    </lineage>
</organism>
<dbReference type="Proteomes" id="UP001152321">
    <property type="component" value="Unassembled WGS sequence"/>
</dbReference>
<name>A0ABT6DJF4_9BACT</name>
<sequence>MEVFLFPLVNVTLFPRTIKPLNIFEPRYLAMMKEAAATKTPIALGYIEDPSKVTPVNAGEPVSFVREIAGYGYVQIIEERVNGTLLVFLQGQGKLRLGKVIDSGTPYIVCESSIIPEKTILEAPQKSKLNSLQKILTRWIHTHISDPQQQDTFMRNLVHPEEVVGAFASYLVRDYDLQQMVLEFNDINEKVLFLHRLMESNELTV</sequence>
<evidence type="ECO:0000259" key="1">
    <source>
        <dbReference type="PROSITE" id="PS51787"/>
    </source>
</evidence>
<dbReference type="InterPro" id="IPR003111">
    <property type="entry name" value="Lon_prtase_N"/>
</dbReference>
<accession>A0ABT6DJF4</accession>
<dbReference type="SUPFAM" id="SSF88697">
    <property type="entry name" value="PUA domain-like"/>
    <property type="match status" value="1"/>
</dbReference>
<keyword evidence="3" id="KW-1185">Reference proteome</keyword>
<dbReference type="SMART" id="SM00464">
    <property type="entry name" value="LON"/>
    <property type="match status" value="1"/>
</dbReference>
<dbReference type="RefSeq" id="WP_277577828.1">
    <property type="nucleotide sequence ID" value="NZ_JANRMI010000002.1"/>
</dbReference>
<proteinExistence type="predicted"/>
<comment type="caution">
    <text evidence="2">The sequence shown here is derived from an EMBL/GenBank/DDBJ whole genome shotgun (WGS) entry which is preliminary data.</text>
</comment>
<dbReference type="Pfam" id="PF02190">
    <property type="entry name" value="LON_substr_bdg"/>
    <property type="match status" value="1"/>
</dbReference>
<protein>
    <submittedName>
        <fullName evidence="2">LON peptidase substrate-binding domain-containing protein</fullName>
    </submittedName>
</protein>
<dbReference type="PANTHER" id="PTHR46732:SF8">
    <property type="entry name" value="ATP-DEPENDENT PROTEASE LA (LON) DOMAIN PROTEIN"/>
    <property type="match status" value="1"/>
</dbReference>
<dbReference type="EMBL" id="JANRMI010000002">
    <property type="protein sequence ID" value="MDG0816350.1"/>
    <property type="molecule type" value="Genomic_DNA"/>
</dbReference>
<evidence type="ECO:0000313" key="2">
    <source>
        <dbReference type="EMBL" id="MDG0816350.1"/>
    </source>
</evidence>
<gene>
    <name evidence="2" type="ORF">NWE73_08250</name>
</gene>
<dbReference type="InterPro" id="IPR015947">
    <property type="entry name" value="PUA-like_sf"/>
</dbReference>
<dbReference type="InterPro" id="IPR046336">
    <property type="entry name" value="Lon_prtase_N_sf"/>
</dbReference>
<dbReference type="PROSITE" id="PS51787">
    <property type="entry name" value="LON_N"/>
    <property type="match status" value="1"/>
</dbReference>
<dbReference type="PANTHER" id="PTHR46732">
    <property type="entry name" value="ATP-DEPENDENT PROTEASE LA (LON) DOMAIN PROTEIN"/>
    <property type="match status" value="1"/>
</dbReference>
<feature type="domain" description="Lon N-terminal" evidence="1">
    <location>
        <begin position="3"/>
        <end position="202"/>
    </location>
</feature>
<reference evidence="2" key="1">
    <citation type="submission" date="2022-08" db="EMBL/GenBank/DDBJ databases">
        <title>Novel Bdellovibrio Species Isolated from Svalbard: Designation Bdellovibrio svalbardensis.</title>
        <authorList>
            <person name="Mitchell R.J."/>
            <person name="Choi S.Y."/>
        </authorList>
    </citation>
    <scope>NUCLEOTIDE SEQUENCE</scope>
    <source>
        <strain evidence="2">PAP01</strain>
    </source>
</reference>